<dbReference type="SFLD" id="SFLDS00029">
    <property type="entry name" value="Radical_SAM"/>
    <property type="match status" value="1"/>
</dbReference>
<evidence type="ECO:0000256" key="1">
    <source>
        <dbReference type="ARBA" id="ARBA00001966"/>
    </source>
</evidence>
<dbReference type="PROSITE" id="PS51918">
    <property type="entry name" value="RADICAL_SAM"/>
    <property type="match status" value="1"/>
</dbReference>
<dbReference type="InterPro" id="IPR050377">
    <property type="entry name" value="Radical_SAM_PqqE_MftC-like"/>
</dbReference>
<evidence type="ECO:0000256" key="5">
    <source>
        <dbReference type="ARBA" id="ARBA00023004"/>
    </source>
</evidence>
<sequence length="352" mass="38951">MRPDFNRYPLLVAWEMTHACLLACKHCRACAEPDPLPGELSTEEGLRLLEELATYTPKPILLPTGGDPLRRPDLFVLLAKARELGLTVGITPAVTPLLTREVVGRFKELGVHQMALSLDGASPEAHDGFRGVPGTFQRAMEALEWAREVGLPTQVNTTVTRLTLAELPGIARVIVEKGVATWEVFFLVPVGRGAVLSQLSPEEYEQVMHWLYETSRDQGIKIRTTEGPHFRRVVTQRRRAEGAEDQALVGHGRGVHLSDGNGFVFVSATGEVYPSGFLAEPGGNIRQRPLREIYQHSPLFTELRDKSLLRGKCGVCEYKQLCGGSRARAWAETGDHLGSDPRCAYRPRAWQG</sequence>
<keyword evidence="6" id="KW-0411">Iron-sulfur</keyword>
<dbReference type="Gene3D" id="3.20.20.70">
    <property type="entry name" value="Aldolase class I"/>
    <property type="match status" value="1"/>
</dbReference>
<keyword evidence="5" id="KW-0408">Iron</keyword>
<evidence type="ECO:0000313" key="8">
    <source>
        <dbReference type="EMBL" id="RIH90536.1"/>
    </source>
</evidence>
<dbReference type="SMART" id="SM00729">
    <property type="entry name" value="Elp3"/>
    <property type="match status" value="1"/>
</dbReference>
<evidence type="ECO:0000256" key="2">
    <source>
        <dbReference type="ARBA" id="ARBA00022485"/>
    </source>
</evidence>
<dbReference type="GO" id="GO:0016740">
    <property type="term" value="F:transferase activity"/>
    <property type="evidence" value="ECO:0007669"/>
    <property type="project" value="UniProtKB-KW"/>
</dbReference>
<dbReference type="PANTHER" id="PTHR11228:SF34">
    <property type="entry name" value="TUNGSTEN-CONTAINING ALDEHYDE FERREDOXIN OXIDOREDUCTASE COFACTOR MODIFYING PROTEIN"/>
    <property type="match status" value="1"/>
</dbReference>
<evidence type="ECO:0000256" key="4">
    <source>
        <dbReference type="ARBA" id="ARBA00022723"/>
    </source>
</evidence>
<evidence type="ECO:0000256" key="3">
    <source>
        <dbReference type="ARBA" id="ARBA00022691"/>
    </source>
</evidence>
<dbReference type="InterPro" id="IPR058240">
    <property type="entry name" value="rSAM_sf"/>
</dbReference>
<dbReference type="PIRSF" id="PIRSF037420">
    <property type="entry name" value="PQQ_syn_pqqE"/>
    <property type="match status" value="1"/>
</dbReference>
<dbReference type="GO" id="GO:0051539">
    <property type="term" value="F:4 iron, 4 sulfur cluster binding"/>
    <property type="evidence" value="ECO:0007669"/>
    <property type="project" value="UniProtKB-KW"/>
</dbReference>
<dbReference type="NCBIfam" id="TIGR04053">
    <property type="entry name" value="TIGR04053 family radical SAM/SPASM domain-containing protein"/>
    <property type="match status" value="1"/>
</dbReference>
<comment type="cofactor">
    <cofactor evidence="1">
        <name>[4Fe-4S] cluster</name>
        <dbReference type="ChEBI" id="CHEBI:49883"/>
    </cofactor>
</comment>
<dbReference type="SFLD" id="SFLDG01386">
    <property type="entry name" value="main_SPASM_domain-containing"/>
    <property type="match status" value="1"/>
</dbReference>
<feature type="domain" description="Radical SAM core" evidence="7">
    <location>
        <begin position="6"/>
        <end position="217"/>
    </location>
</feature>
<dbReference type="InterPro" id="IPR006638">
    <property type="entry name" value="Elp3/MiaA/NifB-like_rSAM"/>
</dbReference>
<dbReference type="Proteomes" id="UP000265715">
    <property type="component" value="Unassembled WGS sequence"/>
</dbReference>
<dbReference type="CDD" id="cd21123">
    <property type="entry name" value="SPASM_MftC-like"/>
    <property type="match status" value="1"/>
</dbReference>
<name>A0A399F4E4_9DEIN</name>
<proteinExistence type="predicted"/>
<keyword evidence="9" id="KW-1185">Reference proteome</keyword>
<dbReference type="InterPro" id="IPR017200">
    <property type="entry name" value="PqqE-like"/>
</dbReference>
<accession>A0A399F4E4</accession>
<gene>
    <name evidence="8" type="primary">mftC_3</name>
    <name evidence="8" type="ORF">Mterra_00331</name>
</gene>
<dbReference type="EMBL" id="QXDL01000007">
    <property type="protein sequence ID" value="RIH90536.1"/>
    <property type="molecule type" value="Genomic_DNA"/>
</dbReference>
<reference evidence="8 9" key="1">
    <citation type="submission" date="2018-08" db="EMBL/GenBank/DDBJ databases">
        <title>Meiothermus terrae DSM 26712 genome sequencing project.</title>
        <authorList>
            <person name="Da Costa M.S."/>
            <person name="Albuquerque L."/>
            <person name="Raposo P."/>
            <person name="Froufe H.J.C."/>
            <person name="Barroso C.S."/>
            <person name="Egas C."/>
        </authorList>
    </citation>
    <scope>NUCLEOTIDE SEQUENCE [LARGE SCALE GENOMIC DNA]</scope>
    <source>
        <strain evidence="8 9">DSM 26712</strain>
    </source>
</reference>
<dbReference type="InterPro" id="IPR013785">
    <property type="entry name" value="Aldolase_TIM"/>
</dbReference>
<dbReference type="OrthoDB" id="9782387at2"/>
<dbReference type="InterPro" id="IPR007197">
    <property type="entry name" value="rSAM"/>
</dbReference>
<keyword evidence="8" id="KW-0808">Transferase</keyword>
<dbReference type="GO" id="GO:0046872">
    <property type="term" value="F:metal ion binding"/>
    <property type="evidence" value="ECO:0007669"/>
    <property type="project" value="UniProtKB-KW"/>
</dbReference>
<keyword evidence="2" id="KW-0004">4Fe-4S</keyword>
<protein>
    <submittedName>
        <fullName evidence="8">Putative mycofactocin radical SAM maturase MftC</fullName>
        <ecNumber evidence="8">2.-.-.-</ecNumber>
    </submittedName>
</protein>
<dbReference type="SFLD" id="SFLDG01067">
    <property type="entry name" value="SPASM/twitch_domain_containing"/>
    <property type="match status" value="1"/>
</dbReference>
<dbReference type="SUPFAM" id="SSF102114">
    <property type="entry name" value="Radical SAM enzymes"/>
    <property type="match status" value="1"/>
</dbReference>
<keyword evidence="4" id="KW-0479">Metal-binding</keyword>
<dbReference type="RefSeq" id="WP_119313582.1">
    <property type="nucleotide sequence ID" value="NZ_QXDL01000007.1"/>
</dbReference>
<dbReference type="CDD" id="cd01335">
    <property type="entry name" value="Radical_SAM"/>
    <property type="match status" value="1"/>
</dbReference>
<evidence type="ECO:0000256" key="6">
    <source>
        <dbReference type="ARBA" id="ARBA00023014"/>
    </source>
</evidence>
<keyword evidence="3" id="KW-0949">S-adenosyl-L-methionine</keyword>
<comment type="caution">
    <text evidence="8">The sequence shown here is derived from an EMBL/GenBank/DDBJ whole genome shotgun (WGS) entry which is preliminary data.</text>
</comment>
<dbReference type="AlphaFoldDB" id="A0A399F4E4"/>
<dbReference type="PANTHER" id="PTHR11228">
    <property type="entry name" value="RADICAL SAM DOMAIN PROTEIN"/>
    <property type="match status" value="1"/>
</dbReference>
<dbReference type="Pfam" id="PF04055">
    <property type="entry name" value="Radical_SAM"/>
    <property type="match status" value="1"/>
</dbReference>
<organism evidence="8 9">
    <name type="scientific">Calidithermus terrae</name>
    <dbReference type="NCBI Taxonomy" id="1408545"/>
    <lineage>
        <taxon>Bacteria</taxon>
        <taxon>Thermotogati</taxon>
        <taxon>Deinococcota</taxon>
        <taxon>Deinococci</taxon>
        <taxon>Thermales</taxon>
        <taxon>Thermaceae</taxon>
        <taxon>Calidithermus</taxon>
    </lineage>
</organism>
<evidence type="ECO:0000259" key="7">
    <source>
        <dbReference type="PROSITE" id="PS51918"/>
    </source>
</evidence>
<dbReference type="EC" id="2.-.-.-" evidence="8"/>
<evidence type="ECO:0000313" key="9">
    <source>
        <dbReference type="Proteomes" id="UP000265715"/>
    </source>
</evidence>